<evidence type="ECO:0000313" key="1">
    <source>
        <dbReference type="EMBL" id="KLO17872.1"/>
    </source>
</evidence>
<sequence length="557" mass="63443">MAVVVEEQLQVQFTVTVAWDQTSSTTSTEVQRKFPTGIHTPPSPLHFVLGNVKNINLNTQSPCHLNAGVFGRDLGDDAGGTPRQLIFFCKMLPEWDLPSRRTSFLDIFDIFLGSLRELYIDAKKAEYEVQWPDDIRLQGYFKFREWHGCNEGIPLSAEVKERNALVLSILQTLDSLNASTHARTRRVPSYKSKISIQALPPDNFDMFPLVDGPIHTLVLMDLEPPGVSGVRYFYGGAELLTIRHFGCNRFFSRLPITLNSLRILQIKFDNLYSIKRTLSEMLSIAPNLEELSMDFDCYRAKRVVVEELFGEGSVLYSNRAFPICSVLSVIRLTRVSLENLGGNNRLPEDFSCLSKLSSLKEVHFYRHMFPYEDEFNSFCQCIRKLSWTREVRGEFTLDSVYIDIPPGYHAFERKRAGYIDQLIRTAPNLTLEYSCLFVSGVGSTVFPIWPSLQSLTIVTDDFPSPELLQHAPMSIGLLIIVFKGRCCRYRPFFTDRRVIGFLQPRTTRNVRICINSTKDQTLSGELADANHALFTTPSSELFTETRALCARRGGRFM</sequence>
<proteinExistence type="predicted"/>
<gene>
    <name evidence="1" type="ORF">SCHPADRAFT_936707</name>
</gene>
<dbReference type="Proteomes" id="UP000053477">
    <property type="component" value="Unassembled WGS sequence"/>
</dbReference>
<name>A0A0H2S1X6_9AGAM</name>
<keyword evidence="2" id="KW-1185">Reference proteome</keyword>
<organism evidence="1 2">
    <name type="scientific">Schizopora paradoxa</name>
    <dbReference type="NCBI Taxonomy" id="27342"/>
    <lineage>
        <taxon>Eukaryota</taxon>
        <taxon>Fungi</taxon>
        <taxon>Dikarya</taxon>
        <taxon>Basidiomycota</taxon>
        <taxon>Agaricomycotina</taxon>
        <taxon>Agaricomycetes</taxon>
        <taxon>Hymenochaetales</taxon>
        <taxon>Schizoporaceae</taxon>
        <taxon>Schizopora</taxon>
    </lineage>
</organism>
<evidence type="ECO:0000313" key="2">
    <source>
        <dbReference type="Proteomes" id="UP000053477"/>
    </source>
</evidence>
<dbReference type="AlphaFoldDB" id="A0A0H2S1X6"/>
<dbReference type="EMBL" id="KQ085900">
    <property type="protein sequence ID" value="KLO17872.1"/>
    <property type="molecule type" value="Genomic_DNA"/>
</dbReference>
<dbReference type="InParanoid" id="A0A0H2S1X6"/>
<accession>A0A0H2S1X6</accession>
<protein>
    <submittedName>
        <fullName evidence="1">Uncharacterized protein</fullName>
    </submittedName>
</protein>
<reference evidence="1 2" key="1">
    <citation type="submission" date="2015-04" db="EMBL/GenBank/DDBJ databases">
        <title>Complete genome sequence of Schizopora paradoxa KUC8140, a cosmopolitan wood degrader in East Asia.</title>
        <authorList>
            <consortium name="DOE Joint Genome Institute"/>
            <person name="Min B."/>
            <person name="Park H."/>
            <person name="Jang Y."/>
            <person name="Kim J.-J."/>
            <person name="Kim K.H."/>
            <person name="Pangilinan J."/>
            <person name="Lipzen A."/>
            <person name="Riley R."/>
            <person name="Grigoriev I.V."/>
            <person name="Spatafora J.W."/>
            <person name="Choi I.-G."/>
        </authorList>
    </citation>
    <scope>NUCLEOTIDE SEQUENCE [LARGE SCALE GENOMIC DNA]</scope>
    <source>
        <strain evidence="1 2">KUC8140</strain>
    </source>
</reference>